<dbReference type="EMBL" id="LT615367">
    <property type="protein sequence ID" value="SLM64970.1"/>
    <property type="molecule type" value="Genomic_DNA"/>
</dbReference>
<name>A0A375AFU7_9GAMM</name>
<evidence type="ECO:0000313" key="1">
    <source>
        <dbReference type="EMBL" id="SLM64970.1"/>
    </source>
</evidence>
<dbReference type="KEGG" id="daq:DAQ1742_04206"/>
<protein>
    <submittedName>
        <fullName evidence="1">Uncharacterized protein</fullName>
    </submittedName>
</protein>
<dbReference type="Proteomes" id="UP000294820">
    <property type="component" value="Chromosome 1"/>
</dbReference>
<reference evidence="1 2" key="1">
    <citation type="submission" date="2016-09" db="EMBL/GenBank/DDBJ databases">
        <authorList>
            <person name="Reverchon S."/>
            <person name="Nasser W."/>
            <person name="Leonard S."/>
            <person name="Brochier C."/>
            <person name="Duprey A."/>
        </authorList>
    </citation>
    <scope>NUCLEOTIDE SEQUENCE [LARGE SCALE GENOMIC DNA]</scope>
    <source>
        <strain evidence="1 2">174/2</strain>
    </source>
</reference>
<proteinExistence type="predicted"/>
<dbReference type="AlphaFoldDB" id="A0A375AFU7"/>
<organism evidence="1 2">
    <name type="scientific">Dickeya aquatica</name>
    <dbReference type="NCBI Taxonomy" id="1401087"/>
    <lineage>
        <taxon>Bacteria</taxon>
        <taxon>Pseudomonadati</taxon>
        <taxon>Pseudomonadota</taxon>
        <taxon>Gammaproteobacteria</taxon>
        <taxon>Enterobacterales</taxon>
        <taxon>Pectobacteriaceae</taxon>
        <taxon>Dickeya</taxon>
    </lineage>
</organism>
<gene>
    <name evidence="1" type="ORF">DAQ1742_04206</name>
</gene>
<sequence length="51" mass="5635">MINDASALYRLSPFFTLAAIPPPSIYRSRYPCPFQGDSTGLPSTLRASMVR</sequence>
<keyword evidence="2" id="KW-1185">Reference proteome</keyword>
<accession>A0A375AFU7</accession>
<evidence type="ECO:0000313" key="2">
    <source>
        <dbReference type="Proteomes" id="UP000294820"/>
    </source>
</evidence>